<dbReference type="SMART" id="SM00656">
    <property type="entry name" value="Amb_all"/>
    <property type="match status" value="1"/>
</dbReference>
<comment type="caution">
    <text evidence="6">The sequence shown here is derived from an EMBL/GenBank/DDBJ whole genome shotgun (WGS) entry which is preliminary data.</text>
</comment>
<dbReference type="GO" id="GO:0005576">
    <property type="term" value="C:extracellular region"/>
    <property type="evidence" value="ECO:0007669"/>
    <property type="project" value="UniProtKB-SubCell"/>
</dbReference>
<keyword evidence="2" id="KW-0119">Carbohydrate metabolism</keyword>
<dbReference type="EMBL" id="WKRD01000009">
    <property type="protein sequence ID" value="MSC58136.1"/>
    <property type="molecule type" value="Genomic_DNA"/>
</dbReference>
<dbReference type="Pfam" id="PF21540">
    <property type="entry name" value="Choline_bind_4"/>
    <property type="match status" value="12"/>
</dbReference>
<dbReference type="GO" id="GO:0000272">
    <property type="term" value="P:polysaccharide catabolic process"/>
    <property type="evidence" value="ECO:0007669"/>
    <property type="project" value="UniProtKB-KW"/>
</dbReference>
<dbReference type="PANTHER" id="PTHR31683:SF18">
    <property type="entry name" value="PECTATE LYASE 21-RELATED"/>
    <property type="match status" value="1"/>
</dbReference>
<gene>
    <name evidence="6" type="ORF">GKE48_11900</name>
</gene>
<accession>A0A7C9LEB2</accession>
<name>A0A7C9LEB2_9FIRM</name>
<sequence length="1271" mass="138624">MQRIRKVFAKVVAGLLVVSNLAIVAPSMTYAASASGFTTYGGWNEMMYATIKGVKDADVTAVSYSGPVSGSLTGEDFEYLVRDTADGARVDVMGLKPGTYTLNVTTKTGTYTQSGIEVNAQDRSGYAHYNYTDGVGAYNDDGTLKDNAIVLYVTDENKNTVTLSYGGVTVSGIGNILNSVGKACGEAGHETECKKVSKGKTYYGKGNTNQGILQLLAENNIPLVIRMVGAVSESGLYKTGTWAAANAGLIDGLTDYDSNDYGGSVGDNGHMARMKSAKDVTIEGVGTDAAMDGWGIHFMSETSTTAAGLGKNFEVRNLTFMNQPEDAIGMEGVQEGSVITAPVERCWIHNNEFYSPSITGPAESDKAEGDGSCDFKRGEYLTVSYNYFEGCHKTNLVGSSDTSLQYNLTYHHNIWKGCKARQPLGRQANMHFYNNQFIGTTDYAMNTRANAYIYSEYNLFFMTKNPMDVRSGAIKSYNDSFSSCIGAMTGTVVTDKSTKVTSGNKYENFDTDAALSYIPSGTYQLQTSVTDAAKVLKAYNGCMPEKVKKTENVTASECSLLSYCAPGVTPINISDYPYTAEPGKLSKTVYAFTVGGTVDVTVSFASEDLTTTGCLVNETGECFQVGSGTVTGLPAGTYMVMPYNVQSGGNGVNPAAGTFKDMTINSITINAADPNAHYHHYVSEVTKQATCAEEGVITYTCTATNGTCDKKTYTEVIPKTAHTYGEWKVVKEATETEEGLKSHSCTVCGAEETASIPKKGSTGGTETPEVPTGDSKVHNFTTSGANSSFFVISGNLASNKGTVTYNGLTLTQCLKMESSTSIKFTASSKGTLTLVFGESGKNVKINGKKNASDSNCIVTVDVAAGSVEITKGDTMNLFYIIYTPEKTIPTPDPVEKKNGLSKAEDGNYYYYADDVVDTSFTGFADCDNERMYVKNGKVDTTYTSVEQDGADWVYVENGKIRYDYTGIRQNSNGWWRIEDGKVNFNFTGLADNENGRFYIQNGKVNFEYTNLIQDGADWVYVKNGHVKNDYTGFAENENGRFYLENGKVNFEYTNVIQDGADWVYVEKGHVNTNYTGIRQNANGWWRIKDGKVDFSYTGLADNENGRFYIENGKVNFKYTNLIQDGADWVYVKNGHVQSNYTGFATNENGRFYLENGKVNFGYTNVIQDGSDWVYVKGGYIRYDYTGIRQNANGWWRIENGKVNFKYNGVASNENGMFYLENGLVKFNYTGTYIQNGIKYNIVNGVVKGKENVLTVMRMPNSVLTNSIKMVI</sequence>
<protein>
    <submittedName>
        <fullName evidence="6">Polysaccharide lyase</fullName>
    </submittedName>
</protein>
<keyword evidence="2" id="KW-0624">Polysaccharide degradation</keyword>
<feature type="domain" description="Pectate lyase" evidence="5">
    <location>
        <begin position="233"/>
        <end position="466"/>
    </location>
</feature>
<dbReference type="RefSeq" id="WP_154301160.1">
    <property type="nucleotide sequence ID" value="NZ_JAMXVE010000001.1"/>
</dbReference>
<proteinExistence type="inferred from homology"/>
<evidence type="ECO:0000256" key="2">
    <source>
        <dbReference type="RuleBase" id="RU361173"/>
    </source>
</evidence>
<comment type="subcellular location">
    <subcellularLocation>
        <location evidence="2">Secreted</location>
    </subcellularLocation>
</comment>
<keyword evidence="4" id="KW-0732">Signal</keyword>
<dbReference type="InterPro" id="IPR012334">
    <property type="entry name" value="Pectin_lyas_fold"/>
</dbReference>
<dbReference type="InterPro" id="IPR041253">
    <property type="entry name" value="CBM77"/>
</dbReference>
<dbReference type="InterPro" id="IPR045032">
    <property type="entry name" value="PEL"/>
</dbReference>
<feature type="compositionally biased region" description="Low complexity" evidence="3">
    <location>
        <begin position="764"/>
        <end position="773"/>
    </location>
</feature>
<evidence type="ECO:0000256" key="1">
    <source>
        <dbReference type="ARBA" id="ARBA00023239"/>
    </source>
</evidence>
<dbReference type="SUPFAM" id="SSF51126">
    <property type="entry name" value="Pectin lyase-like"/>
    <property type="match status" value="1"/>
</dbReference>
<dbReference type="AlphaFoldDB" id="A0A7C9LEB2"/>
<evidence type="ECO:0000256" key="4">
    <source>
        <dbReference type="SAM" id="SignalP"/>
    </source>
</evidence>
<dbReference type="Gene3D" id="2.160.20.10">
    <property type="entry name" value="Single-stranded right-handed beta-helix, Pectin lyase-like"/>
    <property type="match status" value="1"/>
</dbReference>
<feature type="signal peptide" evidence="4">
    <location>
        <begin position="1"/>
        <end position="24"/>
    </location>
</feature>
<dbReference type="InterPro" id="IPR048713">
    <property type="entry name" value="Choline_bind_rpt"/>
</dbReference>
<evidence type="ECO:0000256" key="3">
    <source>
        <dbReference type="SAM" id="MobiDB-lite"/>
    </source>
</evidence>
<dbReference type="InterPro" id="IPR002022">
    <property type="entry name" value="Pec_lyase"/>
</dbReference>
<dbReference type="GO" id="GO:0030570">
    <property type="term" value="F:pectate lyase activity"/>
    <property type="evidence" value="ECO:0007669"/>
    <property type="project" value="InterPro"/>
</dbReference>
<feature type="chain" id="PRO_5038602792" evidence="4">
    <location>
        <begin position="25"/>
        <end position="1271"/>
    </location>
</feature>
<feature type="region of interest" description="Disordered" evidence="3">
    <location>
        <begin position="756"/>
        <end position="775"/>
    </location>
</feature>
<organism evidence="6 7">
    <name type="scientific">Lachnospira eligens</name>
    <dbReference type="NCBI Taxonomy" id="39485"/>
    <lineage>
        <taxon>Bacteria</taxon>
        <taxon>Bacillati</taxon>
        <taxon>Bacillota</taxon>
        <taxon>Clostridia</taxon>
        <taxon>Lachnospirales</taxon>
        <taxon>Lachnospiraceae</taxon>
        <taxon>Lachnospira</taxon>
    </lineage>
</organism>
<dbReference type="Proteomes" id="UP000481964">
    <property type="component" value="Unassembled WGS sequence"/>
</dbReference>
<dbReference type="PANTHER" id="PTHR31683">
    <property type="entry name" value="PECTATE LYASE 18-RELATED"/>
    <property type="match status" value="1"/>
</dbReference>
<comment type="similarity">
    <text evidence="2">Belongs to the polysaccharide lyase 1 family.</text>
</comment>
<dbReference type="Pfam" id="PF18283">
    <property type="entry name" value="CBM77"/>
    <property type="match status" value="1"/>
</dbReference>
<keyword evidence="1 2" id="KW-0456">Lyase</keyword>
<reference evidence="6 7" key="1">
    <citation type="journal article" date="2019" name="Nat. Med.">
        <title>A library of human gut bacterial isolates paired with longitudinal multiomics data enables mechanistic microbiome research.</title>
        <authorList>
            <person name="Poyet M."/>
            <person name="Groussin M."/>
            <person name="Gibbons S.M."/>
            <person name="Avila-Pacheco J."/>
            <person name="Jiang X."/>
            <person name="Kearney S.M."/>
            <person name="Perrotta A.R."/>
            <person name="Berdy B."/>
            <person name="Zhao S."/>
            <person name="Lieberman T.D."/>
            <person name="Swanson P.K."/>
            <person name="Smith M."/>
            <person name="Roesemann S."/>
            <person name="Alexander J.E."/>
            <person name="Rich S.A."/>
            <person name="Livny J."/>
            <person name="Vlamakis H."/>
            <person name="Clish C."/>
            <person name="Bullock K."/>
            <person name="Deik A."/>
            <person name="Scott J."/>
            <person name="Pierce K.A."/>
            <person name="Xavier R.J."/>
            <person name="Alm E.J."/>
        </authorList>
    </citation>
    <scope>NUCLEOTIDE SEQUENCE [LARGE SCALE GENOMIC DNA]</scope>
    <source>
        <strain evidence="6 7">BIOML-A1</strain>
    </source>
</reference>
<keyword evidence="2" id="KW-0964">Secreted</keyword>
<dbReference type="Pfam" id="PF00544">
    <property type="entry name" value="Pectate_lyase_4"/>
    <property type="match status" value="1"/>
</dbReference>
<evidence type="ECO:0000259" key="5">
    <source>
        <dbReference type="SMART" id="SM00656"/>
    </source>
</evidence>
<evidence type="ECO:0000313" key="6">
    <source>
        <dbReference type="EMBL" id="MSC58136.1"/>
    </source>
</evidence>
<dbReference type="InterPro" id="IPR011050">
    <property type="entry name" value="Pectin_lyase_fold/virulence"/>
</dbReference>
<evidence type="ECO:0000313" key="7">
    <source>
        <dbReference type="Proteomes" id="UP000481964"/>
    </source>
</evidence>